<keyword evidence="9" id="KW-0812">Transmembrane</keyword>
<keyword evidence="3 8" id="KW-0808">Transferase</keyword>
<evidence type="ECO:0000256" key="9">
    <source>
        <dbReference type="SAM" id="Phobius"/>
    </source>
</evidence>
<dbReference type="GO" id="GO:0046872">
    <property type="term" value="F:metal ion binding"/>
    <property type="evidence" value="ECO:0007669"/>
    <property type="project" value="UniProtKB-KW"/>
</dbReference>
<accession>A0A815WGQ8</accession>
<keyword evidence="9" id="KW-0472">Membrane</keyword>
<evidence type="ECO:0000256" key="8">
    <source>
        <dbReference type="RuleBase" id="RU003953"/>
    </source>
</evidence>
<dbReference type="GO" id="GO:0000049">
    <property type="term" value="F:tRNA binding"/>
    <property type="evidence" value="ECO:0007669"/>
    <property type="project" value="TreeGrafter"/>
</dbReference>
<evidence type="ECO:0000256" key="7">
    <source>
        <dbReference type="ARBA" id="ARBA00022842"/>
    </source>
</evidence>
<dbReference type="GO" id="GO:0001680">
    <property type="term" value="P:tRNA 3'-terminal CCA addition"/>
    <property type="evidence" value="ECO:0007669"/>
    <property type="project" value="TreeGrafter"/>
</dbReference>
<evidence type="ECO:0000259" key="10">
    <source>
        <dbReference type="Pfam" id="PF01743"/>
    </source>
</evidence>
<keyword evidence="5" id="KW-0548">Nucleotidyltransferase</keyword>
<name>A0A815WGQ8_ADIRI</name>
<dbReference type="SUPFAM" id="SSF81301">
    <property type="entry name" value="Nucleotidyltransferase"/>
    <property type="match status" value="1"/>
</dbReference>
<evidence type="ECO:0000256" key="1">
    <source>
        <dbReference type="ARBA" id="ARBA00001946"/>
    </source>
</evidence>
<sequence length="560" mass="65173">MTSPSSVRCYQLNPSEYTRLFSPQLLYLFSLFHEYDHSIRLVGGVVRDILLGVTPHDIDLATTATTSDMMKIIQGDSNIELVYTRAEHFGTLTLVVGTTVRRTFQVTTLKQCIIRHGRDVRVEFTDNWSIDAQQRDLTINSLSMDEHGMIYDYTNGIDDLKLNRICFNGNILARLQENPIRILRYFRFFGQLSADPYAHDETVLDAIRRSAILLQDVPGEKIWLELKMILTHRFAGHLVRTILQQQLAPFMVFFSSRKKGLPESSEGMFELENRWLRCMDYQPQPITLLVTLFEDQEEFDTFCQRIKCSSRDKNLGQFLLHYRYLIQPSNNSDLLYSYKDFLINSHLTQQDTLHEFIIELLKYQGHILLIDELKQWSIPKFAINVWDLRENGLTSSHRFPNLLRKLREKWIASGYKMTKSQLIEYRQMKNILTLKNVIFFIIMFIIVNVFVFLLLLFQGSEVSIDFDQSPALAAKYRYLNHFTYVTLYFAKLVGTGTVIQKSFVNTTPYIIILTAFHIAVLQLDISPLAITLSDENSILKLSCELISSNLILSNTWWNDI</sequence>
<dbReference type="InterPro" id="IPR043519">
    <property type="entry name" value="NT_sf"/>
</dbReference>
<dbReference type="GO" id="GO:0016779">
    <property type="term" value="F:nucleotidyltransferase activity"/>
    <property type="evidence" value="ECO:0007669"/>
    <property type="project" value="UniProtKB-KW"/>
</dbReference>
<dbReference type="EMBL" id="CAJNOR010005139">
    <property type="protein sequence ID" value="CAF1547571.1"/>
    <property type="molecule type" value="Genomic_DNA"/>
</dbReference>
<evidence type="ECO:0000313" key="12">
    <source>
        <dbReference type="Proteomes" id="UP000663828"/>
    </source>
</evidence>
<keyword evidence="9" id="KW-1133">Transmembrane helix</keyword>
<comment type="caution">
    <text evidence="11">The sequence shown here is derived from an EMBL/GenBank/DDBJ whole genome shotgun (WGS) entry which is preliminary data.</text>
</comment>
<dbReference type="InterPro" id="IPR050264">
    <property type="entry name" value="Bact_CCA-adding_enz_type3_sf"/>
</dbReference>
<organism evidence="11 12">
    <name type="scientific">Adineta ricciae</name>
    <name type="common">Rotifer</name>
    <dbReference type="NCBI Taxonomy" id="249248"/>
    <lineage>
        <taxon>Eukaryota</taxon>
        <taxon>Metazoa</taxon>
        <taxon>Spiralia</taxon>
        <taxon>Gnathifera</taxon>
        <taxon>Rotifera</taxon>
        <taxon>Eurotatoria</taxon>
        <taxon>Bdelloidea</taxon>
        <taxon>Adinetida</taxon>
        <taxon>Adinetidae</taxon>
        <taxon>Adineta</taxon>
    </lineage>
</organism>
<evidence type="ECO:0000256" key="3">
    <source>
        <dbReference type="ARBA" id="ARBA00022679"/>
    </source>
</evidence>
<keyword evidence="8" id="KW-0694">RNA-binding</keyword>
<evidence type="ECO:0000256" key="6">
    <source>
        <dbReference type="ARBA" id="ARBA00022723"/>
    </source>
</evidence>
<feature type="domain" description="Poly A polymerase head" evidence="10">
    <location>
        <begin position="40"/>
        <end position="165"/>
    </location>
</feature>
<dbReference type="GO" id="GO:1990180">
    <property type="term" value="P:mitochondrial tRNA 3'-end processing"/>
    <property type="evidence" value="ECO:0007669"/>
    <property type="project" value="TreeGrafter"/>
</dbReference>
<feature type="transmembrane region" description="Helical" evidence="9">
    <location>
        <begin position="437"/>
        <end position="457"/>
    </location>
</feature>
<dbReference type="Gene3D" id="3.30.460.10">
    <property type="entry name" value="Beta Polymerase, domain 2"/>
    <property type="match status" value="1"/>
</dbReference>
<evidence type="ECO:0000313" key="11">
    <source>
        <dbReference type="EMBL" id="CAF1547571.1"/>
    </source>
</evidence>
<keyword evidence="6" id="KW-0479">Metal-binding</keyword>
<evidence type="ECO:0000256" key="4">
    <source>
        <dbReference type="ARBA" id="ARBA00022694"/>
    </source>
</evidence>
<dbReference type="PANTHER" id="PTHR46173:SF1">
    <property type="entry name" value="CCA TRNA NUCLEOTIDYLTRANSFERASE 1, MITOCHONDRIAL"/>
    <property type="match status" value="1"/>
</dbReference>
<keyword evidence="12" id="KW-1185">Reference proteome</keyword>
<feature type="transmembrane region" description="Helical" evidence="9">
    <location>
        <begin position="478"/>
        <end position="499"/>
    </location>
</feature>
<dbReference type="Proteomes" id="UP000663828">
    <property type="component" value="Unassembled WGS sequence"/>
</dbReference>
<feature type="transmembrane region" description="Helical" evidence="9">
    <location>
        <begin position="511"/>
        <end position="532"/>
    </location>
</feature>
<keyword evidence="4" id="KW-0819">tRNA processing</keyword>
<comment type="similarity">
    <text evidence="2 8">Belongs to the tRNA nucleotidyltransferase/poly(A) polymerase family.</text>
</comment>
<comment type="cofactor">
    <cofactor evidence="1">
        <name>Mg(2+)</name>
        <dbReference type="ChEBI" id="CHEBI:18420"/>
    </cofactor>
</comment>
<gene>
    <name evidence="11" type="ORF">XAT740_LOCUS42635</name>
</gene>
<evidence type="ECO:0000256" key="5">
    <source>
        <dbReference type="ARBA" id="ARBA00022695"/>
    </source>
</evidence>
<evidence type="ECO:0000256" key="2">
    <source>
        <dbReference type="ARBA" id="ARBA00007265"/>
    </source>
</evidence>
<dbReference type="Pfam" id="PF01743">
    <property type="entry name" value="PolyA_pol"/>
    <property type="match status" value="1"/>
</dbReference>
<dbReference type="Gene3D" id="1.10.3090.10">
    <property type="entry name" value="cca-adding enzyme, domain 2"/>
    <property type="match status" value="1"/>
</dbReference>
<protein>
    <recommendedName>
        <fullName evidence="10">Poly A polymerase head domain-containing protein</fullName>
    </recommendedName>
</protein>
<feature type="non-terminal residue" evidence="11">
    <location>
        <position position="1"/>
    </location>
</feature>
<keyword evidence="7" id="KW-0460">Magnesium</keyword>
<dbReference type="AlphaFoldDB" id="A0A815WGQ8"/>
<reference evidence="11" key="1">
    <citation type="submission" date="2021-02" db="EMBL/GenBank/DDBJ databases">
        <authorList>
            <person name="Nowell W R."/>
        </authorList>
    </citation>
    <scope>NUCLEOTIDE SEQUENCE</scope>
</reference>
<dbReference type="SUPFAM" id="SSF81891">
    <property type="entry name" value="Poly A polymerase C-terminal region-like"/>
    <property type="match status" value="1"/>
</dbReference>
<dbReference type="GO" id="GO:0005739">
    <property type="term" value="C:mitochondrion"/>
    <property type="evidence" value="ECO:0007669"/>
    <property type="project" value="TreeGrafter"/>
</dbReference>
<dbReference type="PANTHER" id="PTHR46173">
    <property type="entry name" value="CCA TRNA NUCLEOTIDYLTRANSFERASE 1, MITOCHONDRIAL"/>
    <property type="match status" value="1"/>
</dbReference>
<dbReference type="InterPro" id="IPR002646">
    <property type="entry name" value="PolA_pol_head_dom"/>
</dbReference>
<dbReference type="CDD" id="cd05398">
    <property type="entry name" value="NT_ClassII-CCAase"/>
    <property type="match status" value="1"/>
</dbReference>
<proteinExistence type="inferred from homology"/>